<organism evidence="2 3">
    <name type="scientific">Streptomyces cinerochromogenes</name>
    <dbReference type="NCBI Taxonomy" id="66422"/>
    <lineage>
        <taxon>Bacteria</taxon>
        <taxon>Bacillati</taxon>
        <taxon>Actinomycetota</taxon>
        <taxon>Actinomycetes</taxon>
        <taxon>Kitasatosporales</taxon>
        <taxon>Streptomycetaceae</taxon>
        <taxon>Streptomyces</taxon>
    </lineage>
</organism>
<name>A0ABW7BF59_9ACTN</name>
<comment type="caution">
    <text evidence="2">The sequence shown here is derived from an EMBL/GenBank/DDBJ whole genome shotgun (WGS) entry which is preliminary data.</text>
</comment>
<reference evidence="2 3" key="1">
    <citation type="submission" date="2024-10" db="EMBL/GenBank/DDBJ databases">
        <title>The Natural Products Discovery Center: Release of the First 8490 Sequenced Strains for Exploring Actinobacteria Biosynthetic Diversity.</title>
        <authorList>
            <person name="Kalkreuter E."/>
            <person name="Kautsar S.A."/>
            <person name="Yang D."/>
            <person name="Bader C.D."/>
            <person name="Teijaro C.N."/>
            <person name="Fluegel L."/>
            <person name="Davis C.M."/>
            <person name="Simpson J.R."/>
            <person name="Lauterbach L."/>
            <person name="Steele A.D."/>
            <person name="Gui C."/>
            <person name="Meng S."/>
            <person name="Li G."/>
            <person name="Viehrig K."/>
            <person name="Ye F."/>
            <person name="Su P."/>
            <person name="Kiefer A.F."/>
            <person name="Nichols A."/>
            <person name="Cepeda A.J."/>
            <person name="Yan W."/>
            <person name="Fan B."/>
            <person name="Jiang Y."/>
            <person name="Adhikari A."/>
            <person name="Zheng C.-J."/>
            <person name="Schuster L."/>
            <person name="Cowan T.M."/>
            <person name="Smanski M.J."/>
            <person name="Chevrette M.G."/>
            <person name="De Carvalho L.P.S."/>
            <person name="Shen B."/>
        </authorList>
    </citation>
    <scope>NUCLEOTIDE SEQUENCE [LARGE SCALE GENOMIC DNA]</scope>
    <source>
        <strain evidence="2 3">NPDC048320</strain>
    </source>
</reference>
<dbReference type="EMBL" id="JBICYV010000015">
    <property type="protein sequence ID" value="MFG3014330.1"/>
    <property type="molecule type" value="Genomic_DNA"/>
</dbReference>
<evidence type="ECO:0000313" key="3">
    <source>
        <dbReference type="Proteomes" id="UP001604267"/>
    </source>
</evidence>
<proteinExistence type="predicted"/>
<dbReference type="RefSeq" id="WP_392820922.1">
    <property type="nucleotide sequence ID" value="NZ_JBICYV010000015.1"/>
</dbReference>
<protein>
    <recommendedName>
        <fullName evidence="4">DUF397 domain-containing protein</fullName>
    </recommendedName>
</protein>
<feature type="compositionally biased region" description="Basic and acidic residues" evidence="1">
    <location>
        <begin position="90"/>
        <end position="99"/>
    </location>
</feature>
<accession>A0ABW7BF59</accession>
<dbReference type="Proteomes" id="UP001604267">
    <property type="component" value="Unassembled WGS sequence"/>
</dbReference>
<evidence type="ECO:0008006" key="4">
    <source>
        <dbReference type="Google" id="ProtNLM"/>
    </source>
</evidence>
<evidence type="ECO:0000256" key="1">
    <source>
        <dbReference type="SAM" id="MobiDB-lite"/>
    </source>
</evidence>
<evidence type="ECO:0000313" key="2">
    <source>
        <dbReference type="EMBL" id="MFG3014330.1"/>
    </source>
</evidence>
<gene>
    <name evidence="2" type="ORF">ACGFZB_28705</name>
</gene>
<keyword evidence="3" id="KW-1185">Reference proteome</keyword>
<feature type="region of interest" description="Disordered" evidence="1">
    <location>
        <begin position="74"/>
        <end position="99"/>
    </location>
</feature>
<sequence>MADLVAAGAPKLPEGYFYRIRPTHITEGLFVDVRRQRRFFGSDQVGGCVVYPSEYESGAEAIVDGCRRAHDRWQENERAQAARAEAGRLVGDHDPKGGR</sequence>